<evidence type="ECO:0000256" key="2">
    <source>
        <dbReference type="SAM" id="SignalP"/>
    </source>
</evidence>
<sequence>MKPFCAAAFSWALSVAICCFSTRDCAAISALSALTCALAALISAFARRRSRRRWFFALSLASSFALCLRAFASALRVARRFRLLNNAIEQDPPFGVRHPRRHDQPIRDGRFRLTLGGRILFFSVNVSSERRTSPALIEASALTRCRHRVHLDAAFPDELSAAPEHPGAKQRQEAAATHREAVRQRLFDAHPGGWVRIDPEGPASRRADATLDACRRGADRIWGAVLPAEPDTGRRGRAEILLRDVERGGYIPVIVVNHKVTDPGRGATTSGLFVWEPAVDETRKVRGQVRDQMRVAHLYRMLERHGLASPAQVGGAIGYGGDCILVHDLGAILEDYDARLADRLAIARGETPTEPSQIGECKTCPWWPRCREQLSATHDVSLVAPGQRATVLRELGVHTIDELARWEGDPPEVWPQGSFEDTVVVAKAWLAGAPLVRRHDHVHVRRADIEIDIDMESYHEHGAYLWGTLLNVDGISAYRAFVSWDPVPTDDEARSFAEFWTWLSAERAAAAASGKTFAAYCYSRTAEDKWLLGSARRFAGFPGVPSEAEVREFIDSPQWVDIYQVVTDQFVCPNGKGLKKIAPIAGHRWRDEEAGGEASMSWYREAVGYDGDPDPQQRRRLLEYNEDDVIATKVLREWMSERAVHEIPHISDL</sequence>
<keyword evidence="1" id="KW-0472">Membrane</keyword>
<proteinExistence type="predicted"/>
<dbReference type="AlphaFoldDB" id="A0A098BLW1"/>
<dbReference type="eggNOG" id="COG2251">
    <property type="taxonomic scope" value="Bacteria"/>
</dbReference>
<organism evidence="4 5">
    <name type="scientific">Rhodococcus ruber</name>
    <dbReference type="NCBI Taxonomy" id="1830"/>
    <lineage>
        <taxon>Bacteria</taxon>
        <taxon>Bacillati</taxon>
        <taxon>Actinomycetota</taxon>
        <taxon>Actinomycetes</taxon>
        <taxon>Mycobacteriales</taxon>
        <taxon>Nocardiaceae</taxon>
        <taxon>Rhodococcus</taxon>
    </lineage>
</organism>
<dbReference type="InterPro" id="IPR038720">
    <property type="entry name" value="YprB_RNase_H-like_dom"/>
</dbReference>
<keyword evidence="2" id="KW-0732">Signal</keyword>
<dbReference type="InterPro" id="IPR019993">
    <property type="entry name" value="RecB_nuclease_TM0106_put"/>
</dbReference>
<feature type="chain" id="PRO_5001938525" description="YprB ribonuclease H-like domain-containing protein" evidence="2">
    <location>
        <begin position="27"/>
        <end position="653"/>
    </location>
</feature>
<evidence type="ECO:0000313" key="4">
    <source>
        <dbReference type="EMBL" id="CDZ89714.1"/>
    </source>
</evidence>
<feature type="domain" description="YprB ribonuclease H-like" evidence="3">
    <location>
        <begin position="556"/>
        <end position="639"/>
    </location>
</feature>
<gene>
    <name evidence="4" type="ORF">RHRU231_540061</name>
</gene>
<protein>
    <recommendedName>
        <fullName evidence="3">YprB ribonuclease H-like domain-containing protein</fullName>
    </recommendedName>
</protein>
<evidence type="ECO:0000259" key="3">
    <source>
        <dbReference type="Pfam" id="PF13482"/>
    </source>
</evidence>
<evidence type="ECO:0000256" key="1">
    <source>
        <dbReference type="SAM" id="Phobius"/>
    </source>
</evidence>
<keyword evidence="1" id="KW-1133">Transmembrane helix</keyword>
<evidence type="ECO:0000313" key="5">
    <source>
        <dbReference type="Proteomes" id="UP000042997"/>
    </source>
</evidence>
<dbReference type="Proteomes" id="UP000042997">
    <property type="component" value="Unassembled WGS sequence"/>
</dbReference>
<reference evidence="4 5" key="1">
    <citation type="journal article" date="2014" name="Genome Announc.">
        <title>Draft Genome Sequence of Propane- and Butane-Oxidizing Actinobacterium Rhodococcus ruber IEGM 231.</title>
        <authorList>
            <person name="Ivshina I.B."/>
            <person name="Kuyukina M.S."/>
            <person name="Krivoruchko A.V."/>
            <person name="Barbe V."/>
            <person name="Fischer C."/>
        </authorList>
    </citation>
    <scope>NUCLEOTIDE SEQUENCE [LARGE SCALE GENOMIC DNA]</scope>
</reference>
<keyword evidence="1" id="KW-0812">Transmembrane</keyword>
<feature type="transmembrane region" description="Helical" evidence="1">
    <location>
        <begin position="53"/>
        <end position="72"/>
    </location>
</feature>
<accession>A0A098BLW1</accession>
<dbReference type="EMBL" id="CCSD01000066">
    <property type="protein sequence ID" value="CDZ89714.1"/>
    <property type="molecule type" value="Genomic_DNA"/>
</dbReference>
<dbReference type="NCBIfam" id="TIGR03491">
    <property type="entry name" value="TM0106 family RecB-like putative nuclease"/>
    <property type="match status" value="1"/>
</dbReference>
<feature type="transmembrane region" description="Helical" evidence="1">
    <location>
        <begin position="26"/>
        <end position="46"/>
    </location>
</feature>
<feature type="signal peptide" evidence="2">
    <location>
        <begin position="1"/>
        <end position="26"/>
    </location>
</feature>
<dbReference type="Pfam" id="PF13482">
    <property type="entry name" value="RNase_H_2"/>
    <property type="match status" value="1"/>
</dbReference>
<name>A0A098BLW1_9NOCA</name>